<dbReference type="GO" id="GO:0003700">
    <property type="term" value="F:DNA-binding transcription factor activity"/>
    <property type="evidence" value="ECO:0007669"/>
    <property type="project" value="InterPro"/>
</dbReference>
<feature type="domain" description="HTH araC/xylS-type" evidence="3">
    <location>
        <begin position="211"/>
        <end position="309"/>
    </location>
</feature>
<dbReference type="RefSeq" id="WP_161045039.1">
    <property type="nucleotide sequence ID" value="NZ_WWCR01000007.1"/>
</dbReference>
<dbReference type="SUPFAM" id="SSF52317">
    <property type="entry name" value="Class I glutamine amidotransferase-like"/>
    <property type="match status" value="1"/>
</dbReference>
<comment type="caution">
    <text evidence="4">The sequence shown here is derived from an EMBL/GenBank/DDBJ whole genome shotgun (WGS) entry which is preliminary data.</text>
</comment>
<dbReference type="GO" id="GO:0043565">
    <property type="term" value="F:sequence-specific DNA binding"/>
    <property type="evidence" value="ECO:0007669"/>
    <property type="project" value="InterPro"/>
</dbReference>
<dbReference type="Pfam" id="PF12833">
    <property type="entry name" value="HTH_18"/>
    <property type="match status" value="1"/>
</dbReference>
<dbReference type="EMBL" id="WWCR01000007">
    <property type="protein sequence ID" value="MYM72381.1"/>
    <property type="molecule type" value="Genomic_DNA"/>
</dbReference>
<reference evidence="6 7" key="1">
    <citation type="submission" date="2019-12" db="EMBL/GenBank/DDBJ databases">
        <title>Novel species isolated from a subtropical stream in China.</title>
        <authorList>
            <person name="Lu H."/>
        </authorList>
    </citation>
    <scope>NUCLEOTIDE SEQUENCE [LARGE SCALE GENOMIC DNA]</scope>
    <source>
        <strain evidence="5 6">FT109W</strain>
        <strain evidence="4 7">FT134W</strain>
    </source>
</reference>
<protein>
    <submittedName>
        <fullName evidence="4">Helix-turn-helix domain-containing protein</fullName>
    </submittedName>
</protein>
<dbReference type="EMBL" id="WWCS01000006">
    <property type="protein sequence ID" value="MYN39969.1"/>
    <property type="molecule type" value="Genomic_DNA"/>
</dbReference>
<dbReference type="PANTHER" id="PTHR43130:SF3">
    <property type="entry name" value="HTH-TYPE TRANSCRIPTIONAL REGULATOR RV1931C"/>
    <property type="match status" value="1"/>
</dbReference>
<evidence type="ECO:0000313" key="7">
    <source>
        <dbReference type="Proteomes" id="UP000469734"/>
    </source>
</evidence>
<dbReference type="Gene3D" id="1.10.10.60">
    <property type="entry name" value="Homeodomain-like"/>
    <property type="match status" value="1"/>
</dbReference>
<keyword evidence="1" id="KW-0805">Transcription regulation</keyword>
<dbReference type="CDD" id="cd03137">
    <property type="entry name" value="GATase1_AraC_1"/>
    <property type="match status" value="1"/>
</dbReference>
<evidence type="ECO:0000313" key="5">
    <source>
        <dbReference type="EMBL" id="MYN39969.1"/>
    </source>
</evidence>
<keyword evidence="2" id="KW-0804">Transcription</keyword>
<dbReference type="InterPro" id="IPR009057">
    <property type="entry name" value="Homeodomain-like_sf"/>
</dbReference>
<dbReference type="InterPro" id="IPR029062">
    <property type="entry name" value="Class_I_gatase-like"/>
</dbReference>
<dbReference type="Proteomes" id="UP000466332">
    <property type="component" value="Unassembled WGS sequence"/>
</dbReference>
<evidence type="ECO:0000313" key="4">
    <source>
        <dbReference type="EMBL" id="MYM72381.1"/>
    </source>
</evidence>
<name>A0A7X4KFG1_9BURK</name>
<evidence type="ECO:0000256" key="2">
    <source>
        <dbReference type="ARBA" id="ARBA00023163"/>
    </source>
</evidence>
<dbReference type="AlphaFoldDB" id="A0A7X4KFG1"/>
<evidence type="ECO:0000256" key="1">
    <source>
        <dbReference type="ARBA" id="ARBA00023015"/>
    </source>
</evidence>
<dbReference type="InterPro" id="IPR018060">
    <property type="entry name" value="HTH_AraC"/>
</dbReference>
<gene>
    <name evidence="5" type="ORF">GTP55_11345</name>
    <name evidence="4" type="ORF">GTP56_09245</name>
</gene>
<dbReference type="Pfam" id="PF01965">
    <property type="entry name" value="DJ-1_PfpI"/>
    <property type="match status" value="1"/>
</dbReference>
<evidence type="ECO:0000313" key="6">
    <source>
        <dbReference type="Proteomes" id="UP000466332"/>
    </source>
</evidence>
<dbReference type="Gene3D" id="3.40.50.880">
    <property type="match status" value="1"/>
</dbReference>
<dbReference type="PROSITE" id="PS01124">
    <property type="entry name" value="HTH_ARAC_FAMILY_2"/>
    <property type="match status" value="1"/>
</dbReference>
<dbReference type="InterPro" id="IPR002818">
    <property type="entry name" value="DJ-1/PfpI"/>
</dbReference>
<evidence type="ECO:0000259" key="3">
    <source>
        <dbReference type="PROSITE" id="PS01124"/>
    </source>
</evidence>
<keyword evidence="6" id="KW-1185">Reference proteome</keyword>
<dbReference type="SMART" id="SM00342">
    <property type="entry name" value="HTH_ARAC"/>
    <property type="match status" value="1"/>
</dbReference>
<dbReference type="InterPro" id="IPR052158">
    <property type="entry name" value="INH-QAR"/>
</dbReference>
<accession>A0A7X4KFG1</accession>
<dbReference type="PANTHER" id="PTHR43130">
    <property type="entry name" value="ARAC-FAMILY TRANSCRIPTIONAL REGULATOR"/>
    <property type="match status" value="1"/>
</dbReference>
<sequence length="310" mass="33909">MKSIAFFVFPGFEVLDFAALTVFELANVLSGARLYDMTMLSQTGGSVASSAGPAVATQAGADTSAIMDTVLVFGTVGSMPTSAPLLEMVRSACMAARRAGSICTGAELLAATGLLDGRRVTTHWARAADLQQRFPLLKVEPEAIYIHDGKYWSSAGMTACIDLALAMVQQDHGVELVLKIARQMVIYHRRASNHSQFSTLLEMAPRSDPIQKVLSYARTHLRRQLSVDELAGVANLSRRQFSRRFRDETGQSPARAVESLRLESARAMIENTRHTLDYIARESGFAQVEQMRRAFLRVCGAPPQSLRRAA</sequence>
<organism evidence="4 7">
    <name type="scientific">Duganella margarita</name>
    <dbReference type="NCBI Taxonomy" id="2692170"/>
    <lineage>
        <taxon>Bacteria</taxon>
        <taxon>Pseudomonadati</taxon>
        <taxon>Pseudomonadota</taxon>
        <taxon>Betaproteobacteria</taxon>
        <taxon>Burkholderiales</taxon>
        <taxon>Oxalobacteraceae</taxon>
        <taxon>Telluria group</taxon>
        <taxon>Duganella</taxon>
    </lineage>
</organism>
<dbReference type="Proteomes" id="UP000469734">
    <property type="component" value="Unassembled WGS sequence"/>
</dbReference>
<dbReference type="SUPFAM" id="SSF46689">
    <property type="entry name" value="Homeodomain-like"/>
    <property type="match status" value="2"/>
</dbReference>
<proteinExistence type="predicted"/>